<dbReference type="AlphaFoldDB" id="A0A1M5B8Y0"/>
<dbReference type="OrthoDB" id="8703200at2"/>
<protein>
    <submittedName>
        <fullName evidence="1">Uncharacterized protein</fullName>
    </submittedName>
</protein>
<dbReference type="EMBL" id="FQUQ01000002">
    <property type="protein sequence ID" value="SHF38939.1"/>
    <property type="molecule type" value="Genomic_DNA"/>
</dbReference>
<sequence>MKEIYKHKLEILRNRIPIGISQGLSLLEKTGGNIEEAENCFREERLDLIVKKTGVSAEMASTHLLRNNFDVAATLTGIEAACFTLTEIMIRRGGDRKEEALEKIAAAVEKKENLTREYWLHPDQLGQLEPEVFCVVMMMEWLSYDGWEDFESALYFHLDVVTDLIQNQLLLPEVATTLIKARTIAIEQAPQQKAILEKEEVLSWTPEFTAQHHLFNEKRSLLLDTLYAFVKNNIDKFP</sequence>
<keyword evidence="2" id="KW-1185">Reference proteome</keyword>
<dbReference type="STRING" id="288992.SAMN04488522_1021081"/>
<reference evidence="2" key="1">
    <citation type="submission" date="2016-11" db="EMBL/GenBank/DDBJ databases">
        <authorList>
            <person name="Varghese N."/>
            <person name="Submissions S."/>
        </authorList>
    </citation>
    <scope>NUCLEOTIDE SEQUENCE [LARGE SCALE GENOMIC DNA]</scope>
    <source>
        <strain evidence="2">DSM 16990</strain>
    </source>
</reference>
<gene>
    <name evidence="1" type="ORF">SAMN04488522_1021081</name>
</gene>
<name>A0A1M5B8Y0_9SPHI</name>
<evidence type="ECO:0000313" key="2">
    <source>
        <dbReference type="Proteomes" id="UP000184287"/>
    </source>
</evidence>
<proteinExistence type="predicted"/>
<evidence type="ECO:0000313" key="1">
    <source>
        <dbReference type="EMBL" id="SHF38939.1"/>
    </source>
</evidence>
<dbReference type="Proteomes" id="UP000184287">
    <property type="component" value="Unassembled WGS sequence"/>
</dbReference>
<dbReference type="RefSeq" id="WP_073231348.1">
    <property type="nucleotide sequence ID" value="NZ_FQUQ01000002.1"/>
</dbReference>
<organism evidence="1 2">
    <name type="scientific">Pedobacter caeni</name>
    <dbReference type="NCBI Taxonomy" id="288992"/>
    <lineage>
        <taxon>Bacteria</taxon>
        <taxon>Pseudomonadati</taxon>
        <taxon>Bacteroidota</taxon>
        <taxon>Sphingobacteriia</taxon>
        <taxon>Sphingobacteriales</taxon>
        <taxon>Sphingobacteriaceae</taxon>
        <taxon>Pedobacter</taxon>
    </lineage>
</organism>
<accession>A0A1M5B8Y0</accession>